<protein>
    <recommendedName>
        <fullName evidence="3">LRAT domain-containing protein</fullName>
    </recommendedName>
</protein>
<name>A0AAU9J367_9CILI</name>
<proteinExistence type="predicted"/>
<accession>A0AAU9J367</accession>
<evidence type="ECO:0008006" key="3">
    <source>
        <dbReference type="Google" id="ProtNLM"/>
    </source>
</evidence>
<comment type="caution">
    <text evidence="1">The sequence shown here is derived from an EMBL/GenBank/DDBJ whole genome shotgun (WGS) entry which is preliminary data.</text>
</comment>
<dbReference type="EMBL" id="CAJZBQ010000020">
    <property type="protein sequence ID" value="CAG9317987.1"/>
    <property type="molecule type" value="Genomic_DNA"/>
</dbReference>
<evidence type="ECO:0000313" key="2">
    <source>
        <dbReference type="Proteomes" id="UP001162131"/>
    </source>
</evidence>
<gene>
    <name evidence="1" type="ORF">BSTOLATCC_MIC20471</name>
</gene>
<dbReference type="Proteomes" id="UP001162131">
    <property type="component" value="Unassembled WGS sequence"/>
</dbReference>
<organism evidence="1 2">
    <name type="scientific">Blepharisma stoltei</name>
    <dbReference type="NCBI Taxonomy" id="1481888"/>
    <lineage>
        <taxon>Eukaryota</taxon>
        <taxon>Sar</taxon>
        <taxon>Alveolata</taxon>
        <taxon>Ciliophora</taxon>
        <taxon>Postciliodesmatophora</taxon>
        <taxon>Heterotrichea</taxon>
        <taxon>Heterotrichida</taxon>
        <taxon>Blepharismidae</taxon>
        <taxon>Blepharisma</taxon>
    </lineage>
</organism>
<reference evidence="1" key="1">
    <citation type="submission" date="2021-09" db="EMBL/GenBank/DDBJ databases">
        <authorList>
            <consortium name="AG Swart"/>
            <person name="Singh M."/>
            <person name="Singh A."/>
            <person name="Seah K."/>
            <person name="Emmerich C."/>
        </authorList>
    </citation>
    <scope>NUCLEOTIDE SEQUENCE</scope>
    <source>
        <strain evidence="1">ATCC30299</strain>
    </source>
</reference>
<keyword evidence="2" id="KW-1185">Reference proteome</keyword>
<evidence type="ECO:0000313" key="1">
    <source>
        <dbReference type="EMBL" id="CAG9317987.1"/>
    </source>
</evidence>
<dbReference type="AlphaFoldDB" id="A0AAU9J367"/>
<sequence length="157" mass="18394">MCFKYKKYKKDHEDTPIKKDGSGLECPQDQRVAPEIDELYSQSNNVTEAYIYGDNTFGEHLWIVCKIRANSGDEYFFISSKSKAKHISYYTLRRETAVRLGNLEYKNYKSAVLKKFKSLRDTRVSSLNQIVQKCTKNYNYFKANCRDYANGIYNSLK</sequence>